<protein>
    <submittedName>
        <fullName evidence="3">Inositol phosphorylceramide synthase</fullName>
    </submittedName>
</protein>
<reference evidence="3 4" key="1">
    <citation type="submission" date="2019-03" db="EMBL/GenBank/DDBJ databases">
        <title>Bacillus niacini sp. nov. a Nicotinate-Metabolizing Mesophile Isolated from Soil.</title>
        <authorList>
            <person name="Zhang G."/>
        </authorList>
    </citation>
    <scope>NUCLEOTIDE SEQUENCE [LARGE SCALE GENOMIC DNA]</scope>
    <source>
        <strain evidence="3 4">WN066</strain>
    </source>
</reference>
<comment type="caution">
    <text evidence="3">The sequence shown here is derived from an EMBL/GenBank/DDBJ whole genome shotgun (WGS) entry which is preliminary data.</text>
</comment>
<dbReference type="InterPro" id="IPR026841">
    <property type="entry name" value="Aur1/Ipt1"/>
</dbReference>
<keyword evidence="1" id="KW-0812">Transmembrane</keyword>
<dbReference type="Pfam" id="PF14378">
    <property type="entry name" value="PAP2_3"/>
    <property type="match status" value="1"/>
</dbReference>
<evidence type="ECO:0000256" key="1">
    <source>
        <dbReference type="SAM" id="Phobius"/>
    </source>
</evidence>
<feature type="transmembrane region" description="Helical" evidence="1">
    <location>
        <begin position="168"/>
        <end position="187"/>
    </location>
</feature>
<name>A0A4R5VX15_9BACI</name>
<feature type="domain" description="Inositolphosphotransferase Aur1/Ipt1" evidence="2">
    <location>
        <begin position="73"/>
        <end position="204"/>
    </location>
</feature>
<dbReference type="GO" id="GO:0016020">
    <property type="term" value="C:membrane"/>
    <property type="evidence" value="ECO:0007669"/>
    <property type="project" value="UniProtKB-SubCell"/>
</dbReference>
<keyword evidence="1" id="KW-1133">Transmembrane helix</keyword>
<sequence>MYDIYMQTRRYSEMHEKWKTVGMLCFLLSIPAMMLVYPSLNTPARGVHSLVTNLDQAIPVVKWFVLPYVAWVGYITMTLIYFCFKDRTLAFKTVLVFDLGLLVCFLIYYFYQTVGPVRPVISGHDVLSRILQYVYQIDQPYNSFPSIHVMSSYLMMRAIRNCSWKNKWIQWVMGGFSISIILATLFIKQHLIIDVAAAIFLVEVLFKMVELGFSWLFVPKQKVKAVAKKSFSV</sequence>
<evidence type="ECO:0000313" key="4">
    <source>
        <dbReference type="Proteomes" id="UP000295132"/>
    </source>
</evidence>
<evidence type="ECO:0000313" key="3">
    <source>
        <dbReference type="EMBL" id="TDK62921.1"/>
    </source>
</evidence>
<proteinExistence type="predicted"/>
<feature type="transmembrane region" description="Helical" evidence="1">
    <location>
        <begin position="21"/>
        <end position="40"/>
    </location>
</feature>
<organism evidence="3 4">
    <name type="scientific">Bacillus salipaludis</name>
    <dbReference type="NCBI Taxonomy" id="2547811"/>
    <lineage>
        <taxon>Bacteria</taxon>
        <taxon>Bacillati</taxon>
        <taxon>Bacillota</taxon>
        <taxon>Bacilli</taxon>
        <taxon>Bacillales</taxon>
        <taxon>Bacillaceae</taxon>
        <taxon>Bacillus</taxon>
    </lineage>
</organism>
<feature type="transmembrane region" description="Helical" evidence="1">
    <location>
        <begin position="60"/>
        <end position="82"/>
    </location>
</feature>
<dbReference type="Proteomes" id="UP000295132">
    <property type="component" value="Unassembled WGS sequence"/>
</dbReference>
<gene>
    <name evidence="3" type="ORF">E2K98_05510</name>
</gene>
<evidence type="ECO:0000259" key="2">
    <source>
        <dbReference type="Pfam" id="PF14378"/>
    </source>
</evidence>
<dbReference type="EMBL" id="SMYO01000003">
    <property type="protein sequence ID" value="TDK62921.1"/>
    <property type="molecule type" value="Genomic_DNA"/>
</dbReference>
<keyword evidence="1" id="KW-0472">Membrane</keyword>
<feature type="transmembrane region" description="Helical" evidence="1">
    <location>
        <begin position="193"/>
        <end position="218"/>
    </location>
</feature>
<feature type="transmembrane region" description="Helical" evidence="1">
    <location>
        <begin position="89"/>
        <end position="111"/>
    </location>
</feature>
<feature type="transmembrane region" description="Helical" evidence="1">
    <location>
        <begin position="139"/>
        <end position="156"/>
    </location>
</feature>
<dbReference type="AlphaFoldDB" id="A0A4R5VX15"/>
<accession>A0A4R5VX15</accession>